<evidence type="ECO:0000313" key="3">
    <source>
        <dbReference type="Proteomes" id="UP000694425"/>
    </source>
</evidence>
<dbReference type="AlphaFoldDB" id="A0A8C7BK07"/>
<dbReference type="Ensembl" id="ENSNVIT00000023173.1">
    <property type="protein sequence ID" value="ENSNVIP00000019877.1"/>
    <property type="gene ID" value="ENSNVIG00000015597.1"/>
</dbReference>
<proteinExistence type="predicted"/>
<name>A0A8C7BK07_NEOVI</name>
<protein>
    <submittedName>
        <fullName evidence="2">Uncharacterized protein</fullName>
    </submittedName>
</protein>
<reference evidence="2" key="1">
    <citation type="submission" date="2025-08" db="UniProtKB">
        <authorList>
            <consortium name="Ensembl"/>
        </authorList>
    </citation>
    <scope>IDENTIFICATION</scope>
</reference>
<accession>A0A8C7BK07</accession>
<sequence>MCFLLYYPSQCFKPNIAERTEPKLQEASNMPGTPNHVFPFPEVAKESVYLEELVPSLGSQEQKSTVSGSEEDRLSAGTQLSQESPELGSNPQKWDPLSPRDSISDLEKEVDGVVRSLDGHTQGSQETNFESSICVRNYSIMLSQDLLQKSARVH</sequence>
<dbReference type="InterPro" id="IPR053064">
    <property type="entry name" value="Ankyrin-MYND_domain-protein"/>
</dbReference>
<keyword evidence="3" id="KW-1185">Reference proteome</keyword>
<evidence type="ECO:0000313" key="2">
    <source>
        <dbReference type="Ensembl" id="ENSNVIP00000019877.1"/>
    </source>
</evidence>
<dbReference type="PANTHER" id="PTHR15897:SF2">
    <property type="entry name" value="ANKYRIN REPEAT AND MYND DOMAIN-CONTAINING PROTEIN 1"/>
    <property type="match status" value="1"/>
</dbReference>
<reference evidence="2" key="2">
    <citation type="submission" date="2025-09" db="UniProtKB">
        <authorList>
            <consortium name="Ensembl"/>
        </authorList>
    </citation>
    <scope>IDENTIFICATION</scope>
</reference>
<feature type="region of interest" description="Disordered" evidence="1">
    <location>
        <begin position="56"/>
        <end position="105"/>
    </location>
</feature>
<dbReference type="PANTHER" id="PTHR15897">
    <property type="entry name" value="ANKYRIN REPEAT AND MYND DOMAIN PROTEIN 1"/>
    <property type="match status" value="1"/>
</dbReference>
<dbReference type="Proteomes" id="UP000694425">
    <property type="component" value="Unplaced"/>
</dbReference>
<feature type="compositionally biased region" description="Polar residues" evidence="1">
    <location>
        <begin position="76"/>
        <end position="92"/>
    </location>
</feature>
<organism evidence="2 3">
    <name type="scientific">Neovison vison</name>
    <name type="common">American mink</name>
    <name type="synonym">Mustela vison</name>
    <dbReference type="NCBI Taxonomy" id="452646"/>
    <lineage>
        <taxon>Eukaryota</taxon>
        <taxon>Metazoa</taxon>
        <taxon>Chordata</taxon>
        <taxon>Craniata</taxon>
        <taxon>Vertebrata</taxon>
        <taxon>Euteleostomi</taxon>
        <taxon>Mammalia</taxon>
        <taxon>Eutheria</taxon>
        <taxon>Laurasiatheria</taxon>
        <taxon>Carnivora</taxon>
        <taxon>Caniformia</taxon>
        <taxon>Musteloidea</taxon>
        <taxon>Mustelidae</taxon>
        <taxon>Mustelinae</taxon>
        <taxon>Neogale</taxon>
    </lineage>
</organism>
<feature type="compositionally biased region" description="Polar residues" evidence="1">
    <location>
        <begin position="57"/>
        <end position="68"/>
    </location>
</feature>
<evidence type="ECO:0000256" key="1">
    <source>
        <dbReference type="SAM" id="MobiDB-lite"/>
    </source>
</evidence>